<dbReference type="SUPFAM" id="SSF81296">
    <property type="entry name" value="E set domains"/>
    <property type="match status" value="2"/>
</dbReference>
<keyword evidence="3 11" id="KW-0378">Hydrolase</keyword>
<evidence type="ECO:0000256" key="5">
    <source>
        <dbReference type="SAM" id="SignalP"/>
    </source>
</evidence>
<evidence type="ECO:0000313" key="11">
    <source>
        <dbReference type="EMBL" id="SBT12344.1"/>
    </source>
</evidence>
<feature type="domain" description="Alpha-1,6-glucosidases pullulanase-type C-terminal" evidence="8">
    <location>
        <begin position="1082"/>
        <end position="1248"/>
    </location>
</feature>
<proteinExistence type="inferred from homology"/>
<dbReference type="InterPro" id="IPR011839">
    <property type="entry name" value="Pullul_strch"/>
</dbReference>
<dbReference type="Pfam" id="PF03714">
    <property type="entry name" value="PUD"/>
    <property type="match status" value="1"/>
</dbReference>
<evidence type="ECO:0000259" key="9">
    <source>
        <dbReference type="Pfam" id="PF17967"/>
    </source>
</evidence>
<dbReference type="CDD" id="cd02860">
    <property type="entry name" value="E_set_Pullulanase"/>
    <property type="match status" value="1"/>
</dbReference>
<gene>
    <name evidence="11" type="primary">pulA</name>
    <name evidence="11" type="ORF">VCE7224_01086</name>
</gene>
<keyword evidence="4 11" id="KW-0326">Glycosidase</keyword>
<dbReference type="Gene3D" id="2.60.40.10">
    <property type="entry name" value="Immunoglobulins"/>
    <property type="match status" value="1"/>
</dbReference>
<dbReference type="Pfam" id="PF02922">
    <property type="entry name" value="CBM_48"/>
    <property type="match status" value="1"/>
</dbReference>
<dbReference type="InterPro" id="IPR024561">
    <property type="entry name" value="Pullul_strch_C"/>
</dbReference>
<protein>
    <submittedName>
        <fullName evidence="11">Pullulanase</fullName>
        <ecNumber evidence="11">3.2.1.41</ecNumber>
    </submittedName>
</protein>
<dbReference type="SUPFAM" id="SSF51011">
    <property type="entry name" value="Glycosyl hydrolase domain"/>
    <property type="match status" value="1"/>
</dbReference>
<dbReference type="InterPro" id="IPR013783">
    <property type="entry name" value="Ig-like_fold"/>
</dbReference>
<dbReference type="PANTHER" id="PTHR43002">
    <property type="entry name" value="GLYCOGEN DEBRANCHING ENZYME"/>
    <property type="match status" value="1"/>
</dbReference>
<accession>A0A1C3JB26</accession>
<dbReference type="EC" id="3.2.1.41" evidence="11"/>
<dbReference type="GO" id="GO:0030246">
    <property type="term" value="F:carbohydrate binding"/>
    <property type="evidence" value="ECO:0007669"/>
    <property type="project" value="InterPro"/>
</dbReference>
<reference evidence="12" key="1">
    <citation type="submission" date="2016-06" db="EMBL/GenBank/DDBJ databases">
        <authorList>
            <person name="Rodrigo-Torres L."/>
            <person name="Arahal D.R."/>
        </authorList>
    </citation>
    <scope>NUCLEOTIDE SEQUENCE [LARGE SCALE GENOMIC DNA]</scope>
    <source>
        <strain evidence="12">CECT 7224</strain>
    </source>
</reference>
<evidence type="ECO:0000256" key="2">
    <source>
        <dbReference type="ARBA" id="ARBA00022729"/>
    </source>
</evidence>
<evidence type="ECO:0000256" key="3">
    <source>
        <dbReference type="ARBA" id="ARBA00022801"/>
    </source>
</evidence>
<dbReference type="EMBL" id="FLQZ01000023">
    <property type="protein sequence ID" value="SBT12344.1"/>
    <property type="molecule type" value="Genomic_DNA"/>
</dbReference>
<organism evidence="11 12">
    <name type="scientific">Vibrio celticus</name>
    <dbReference type="NCBI Taxonomy" id="446372"/>
    <lineage>
        <taxon>Bacteria</taxon>
        <taxon>Pseudomonadati</taxon>
        <taxon>Pseudomonadota</taxon>
        <taxon>Gammaproteobacteria</taxon>
        <taxon>Vibrionales</taxon>
        <taxon>Vibrionaceae</taxon>
        <taxon>Vibrio</taxon>
    </lineage>
</organism>
<evidence type="ECO:0000259" key="10">
    <source>
        <dbReference type="Pfam" id="PF18494"/>
    </source>
</evidence>
<feature type="domain" description="Glycoside hydrolase family 13 N-terminal" evidence="6">
    <location>
        <begin position="461"/>
        <end position="546"/>
    </location>
</feature>
<dbReference type="PROSITE" id="PS51257">
    <property type="entry name" value="PROKAR_LIPOPROTEIN"/>
    <property type="match status" value="1"/>
</dbReference>
<evidence type="ECO:0000259" key="7">
    <source>
        <dbReference type="Pfam" id="PF03714"/>
    </source>
</evidence>
<dbReference type="Pfam" id="PF18494">
    <property type="entry name" value="Pullulanase_Ins"/>
    <property type="match status" value="1"/>
</dbReference>
<dbReference type="Gene3D" id="3.20.20.80">
    <property type="entry name" value="Glycosidases"/>
    <property type="match status" value="1"/>
</dbReference>
<dbReference type="GO" id="GO:0051060">
    <property type="term" value="F:pullulanase activity"/>
    <property type="evidence" value="ECO:0007669"/>
    <property type="project" value="UniProtKB-EC"/>
</dbReference>
<dbReference type="RefSeq" id="WP_065675796.1">
    <property type="nucleotide sequence ID" value="NZ_AP025464.1"/>
</dbReference>
<dbReference type="Gene3D" id="2.60.40.1130">
    <property type="entry name" value="Rab geranylgeranyltransferase alpha-subunit, insert domain"/>
    <property type="match status" value="1"/>
</dbReference>
<dbReference type="InterPro" id="IPR004193">
    <property type="entry name" value="Glyco_hydro_13_N"/>
</dbReference>
<evidence type="ECO:0000313" key="12">
    <source>
        <dbReference type="Proteomes" id="UP000092819"/>
    </source>
</evidence>
<dbReference type="InterPro" id="IPR041111">
    <property type="entry name" value="Pullulanase_Ins"/>
</dbReference>
<keyword evidence="12" id="KW-1185">Reference proteome</keyword>
<dbReference type="InterPro" id="IPR017853">
    <property type="entry name" value="GH"/>
</dbReference>
<name>A0A1C3JB26_9VIBR</name>
<feature type="chain" id="PRO_5008676466" evidence="5">
    <location>
        <begin position="24"/>
        <end position="1472"/>
    </location>
</feature>
<sequence>MNTKTFKLSTLTKAMLPILTATLIVGCNDDDDNSYTTPTPGTSVPGEVVLTPSVDLPSAAPQPTADQVSISYIADTTSTISRMANTTTDFSQWTLVCGDNSFPATSSDQFGPMWLVAADEATGSCKITDGTVDQASITLNAADAGASVGVTHESTKVSGSRQDTLLTSYGLDQAGTDVKLPEATPPGELPTPPSGHFAIHLYDPLGDKKEEGADKDGYGNLNLHIWNNATCAAGDPSYFNDGWDDVTVTPDASDEFGPVWYVPVIDDPSQCFNLIFRNANKDKLIGADLVIDISGQEANPAVTFMAGSATAYATRGEAFEVAGPSSEFTIDSVGAILIDDSTLVWQAGNGADLVQLMFSANGDYTVSEEGVISGASIKLTSTALSDEQKAKFPHLADYPTFELPQLPTDLSLASIMKGSLIAIASSYDADSEPTQLRSSTAVQYAGALDAIFAEAATEQEYGPIYGDDGVTFRLWAPTASEVELVVYNSDKSEAARHPMVENNETGSWSIEVETDTVDGKYYRYAMKVFQPREQKGFSYEVTDPYSVSLSTNSFYSQAIDLDSDELKPAGWDSLEAPHSQDPENGDLANMVIYESHVRDFSSRDQSTDNKGKYLAFTEQNSVPVNHLKELSEAGMSHLHLMPVFDIATINEDPDQVADIDEPFSKLCSLNETIKNDSRYSDYCTSGGTIAEAFEELKATDTKDNAVVEGLNEYVRSVDSYNWGYDPFHYTVPEGSYATDAEGTTRILEFREMVKSVKQDVGMNVVVDVVYNHTNASGMNDKSVLDKVVPLYYQRLVPDSGMVETSTCCENTAPEHAMFAKLIDDSIQTWVEAYKIDAFRWDLMGHHPLSQMQQTLAAAREVNPEVYFYGEGWNFGEVENNRRFTQATQPNLGGTGIGSFSDRLRDAVRGGSPFDGGEAIRKTQGFATGAATLPNELMADDEGNVSDVELERALHQIDLTRLGMAGNLKDFKMVDFEGNTQVGSSIDYNGQEAGYAEQPWEVQNYVSKHDNQTFWDINMYKVSEDASVDVRVQMQTIGMSTVLLGQAMPFNHMGGELLRSKSMQRDSYDYGDWYNLVDFTLTDSNWNKGLPAKDKDADNYDQIARATADLNSQPEAEHVERMYNNYKELLMLRSASDLMTLPSAQEIINRVDFRNTGKGQATGVIAMTIDNGSTQTADIDSSVDAVVVIINATPETQTVGDFVDHESKPIVLSGFELSAAHEDNGIAGNSSFTEGKFSVPAWSTAVFVQLRGSERSLGLPVAEKKADLPPFGKTKVYIAGGFEQASWDPAAIEVPYTNSGLYTIELGLASDTGYKFTHGDWDSQISCGGENCPSNFTEMGMYEFSLDASDVENPVIVDAELGESYKDKTWYIPGSISGNWGHDDAQKMTTNAQDATMVSFTTAELAANQEFQFKFTCGDWGQCEHGYSDVVVAESSLAVTDNGGNLAFTPASEGTYTVTFDIISKQVNIAATK</sequence>
<keyword evidence="2 5" id="KW-0732">Signal</keyword>
<dbReference type="SUPFAM" id="SSF51445">
    <property type="entry name" value="(Trans)glycosidases"/>
    <property type="match status" value="1"/>
</dbReference>
<dbReference type="Pfam" id="PF11852">
    <property type="entry name" value="Pullul_strch_C"/>
    <property type="match status" value="1"/>
</dbReference>
<feature type="signal peptide" evidence="5">
    <location>
        <begin position="1"/>
        <end position="23"/>
    </location>
</feature>
<feature type="domain" description="Pullulanase carbohydrate-binding module 41" evidence="7">
    <location>
        <begin position="215"/>
        <end position="312"/>
    </location>
</feature>
<evidence type="ECO:0000256" key="4">
    <source>
        <dbReference type="ARBA" id="ARBA00023295"/>
    </source>
</evidence>
<dbReference type="SUPFAM" id="SSF49452">
    <property type="entry name" value="Starch-binding domain-like"/>
    <property type="match status" value="2"/>
</dbReference>
<comment type="similarity">
    <text evidence="1">Belongs to the glycosyl hydrolase 13 family.</text>
</comment>
<dbReference type="Gene3D" id="2.60.40.3620">
    <property type="match status" value="1"/>
</dbReference>
<dbReference type="GO" id="GO:0005975">
    <property type="term" value="P:carbohydrate metabolic process"/>
    <property type="evidence" value="ECO:0007669"/>
    <property type="project" value="InterPro"/>
</dbReference>
<evidence type="ECO:0000259" key="6">
    <source>
        <dbReference type="Pfam" id="PF02922"/>
    </source>
</evidence>
<dbReference type="Gene3D" id="2.60.40.1110">
    <property type="match status" value="1"/>
</dbReference>
<dbReference type="Gene3D" id="2.60.40.1180">
    <property type="entry name" value="Golgi alpha-mannosidase II"/>
    <property type="match status" value="1"/>
</dbReference>
<evidence type="ECO:0000259" key="8">
    <source>
        <dbReference type="Pfam" id="PF11852"/>
    </source>
</evidence>
<dbReference type="InterPro" id="IPR005323">
    <property type="entry name" value="CBM41_pullulanase"/>
</dbReference>
<dbReference type="Proteomes" id="UP000092819">
    <property type="component" value="Unassembled WGS sequence"/>
</dbReference>
<dbReference type="CDD" id="cd11341">
    <property type="entry name" value="AmyAc_Pullulanase_LD-like"/>
    <property type="match status" value="1"/>
</dbReference>
<feature type="domain" description="Pullulanase Ins" evidence="10">
    <location>
        <begin position="646"/>
        <end position="720"/>
    </location>
</feature>
<dbReference type="CDD" id="cd10315">
    <property type="entry name" value="CBM41_pullulanase"/>
    <property type="match status" value="1"/>
</dbReference>
<evidence type="ECO:0000256" key="1">
    <source>
        <dbReference type="ARBA" id="ARBA00008061"/>
    </source>
</evidence>
<dbReference type="InterPro" id="IPR013780">
    <property type="entry name" value="Glyco_hydro_b"/>
</dbReference>
<dbReference type="InterPro" id="IPR014756">
    <property type="entry name" value="Ig_E-set"/>
</dbReference>
<feature type="domain" description="Pullulanase N2" evidence="9">
    <location>
        <begin position="335"/>
        <end position="449"/>
    </location>
</feature>
<dbReference type="Pfam" id="PF17967">
    <property type="entry name" value="Pullulanase_N2"/>
    <property type="match status" value="1"/>
</dbReference>
<dbReference type="InterPro" id="IPR040671">
    <property type="entry name" value="Pullulanase_N2"/>
</dbReference>
<dbReference type="NCBIfam" id="TIGR02103">
    <property type="entry name" value="pullul_strch"/>
    <property type="match status" value="1"/>
</dbReference>
<dbReference type="InterPro" id="IPR013784">
    <property type="entry name" value="Carb-bd-like_fold"/>
</dbReference>